<sequence length="63" mass="6660">MSVMIPAFYPSLPAFIFSPIRLANLHGVMGWNTGDFSVEALARLSVTPAFGIKLSVPVGGPGR</sequence>
<protein>
    <submittedName>
        <fullName evidence="1">Uncharacterized protein</fullName>
    </submittedName>
</protein>
<gene>
    <name evidence="1" type="ORF">BOO71_0011683</name>
</gene>
<name>A0A1U7NU93_9DEIO</name>
<dbReference type="EMBL" id="MSTI01000139">
    <property type="protein sequence ID" value="OLV16486.1"/>
    <property type="molecule type" value="Genomic_DNA"/>
</dbReference>
<dbReference type="OrthoDB" id="9978269at2"/>
<keyword evidence="2" id="KW-1185">Reference proteome</keyword>
<organism evidence="1 2">
    <name type="scientific">Deinococcus marmoris</name>
    <dbReference type="NCBI Taxonomy" id="249408"/>
    <lineage>
        <taxon>Bacteria</taxon>
        <taxon>Thermotogati</taxon>
        <taxon>Deinococcota</taxon>
        <taxon>Deinococci</taxon>
        <taxon>Deinococcales</taxon>
        <taxon>Deinococcaceae</taxon>
        <taxon>Deinococcus</taxon>
    </lineage>
</organism>
<proteinExistence type="predicted"/>
<accession>A0A1U7NU93</accession>
<reference evidence="1 2" key="1">
    <citation type="submission" date="2017-01" db="EMBL/GenBank/DDBJ databases">
        <title>Genome Analysis of Deinococcus marmoris KOPRI26562.</title>
        <authorList>
            <person name="Kim J.H."/>
            <person name="Oh H.-M."/>
        </authorList>
    </citation>
    <scope>NUCLEOTIDE SEQUENCE [LARGE SCALE GENOMIC DNA]</scope>
    <source>
        <strain evidence="1 2">KOPRI26562</strain>
    </source>
</reference>
<dbReference type="AlphaFoldDB" id="A0A1U7NU93"/>
<evidence type="ECO:0000313" key="2">
    <source>
        <dbReference type="Proteomes" id="UP000186607"/>
    </source>
</evidence>
<dbReference type="RefSeq" id="WP_075835374.1">
    <property type="nucleotide sequence ID" value="NZ_MSTI01000139.1"/>
</dbReference>
<comment type="caution">
    <text evidence="1">The sequence shown here is derived from an EMBL/GenBank/DDBJ whole genome shotgun (WGS) entry which is preliminary data.</text>
</comment>
<dbReference type="Proteomes" id="UP000186607">
    <property type="component" value="Unassembled WGS sequence"/>
</dbReference>
<evidence type="ECO:0000313" key="1">
    <source>
        <dbReference type="EMBL" id="OLV16486.1"/>
    </source>
</evidence>